<dbReference type="PANTHER" id="PTHR24100:SF102">
    <property type="entry name" value="SELECTION AND UPKEEP OF INTRAEPITHELIAL T-CELLS PROTEIN 2-RELATED"/>
    <property type="match status" value="1"/>
</dbReference>
<dbReference type="InterPro" id="IPR050504">
    <property type="entry name" value="IgSF_BTN/MOG"/>
</dbReference>
<dbReference type="InterPro" id="IPR007110">
    <property type="entry name" value="Ig-like_dom"/>
</dbReference>
<dbReference type="InterPro" id="IPR013783">
    <property type="entry name" value="Ig-like_fold"/>
</dbReference>
<dbReference type="InterPro" id="IPR036179">
    <property type="entry name" value="Ig-like_dom_sf"/>
</dbReference>
<reference evidence="5" key="1">
    <citation type="submission" date="2023-12" db="EMBL/GenBank/DDBJ databases">
        <authorList>
            <person name="Brown T."/>
        </authorList>
    </citation>
    <scope>NUCLEOTIDE SEQUENCE</scope>
</reference>
<dbReference type="SUPFAM" id="SSF48726">
    <property type="entry name" value="Immunoglobulin"/>
    <property type="match status" value="1"/>
</dbReference>
<dbReference type="Pfam" id="PF07686">
    <property type="entry name" value="V-set"/>
    <property type="match status" value="1"/>
</dbReference>
<keyword evidence="2" id="KW-0472">Membrane</keyword>
<dbReference type="SMART" id="SM00409">
    <property type="entry name" value="IG"/>
    <property type="match status" value="1"/>
</dbReference>
<evidence type="ECO:0000256" key="2">
    <source>
        <dbReference type="ARBA" id="ARBA00023136"/>
    </source>
</evidence>
<accession>A0ABN9ZSE2</accession>
<evidence type="ECO:0000259" key="4">
    <source>
        <dbReference type="PROSITE" id="PS50835"/>
    </source>
</evidence>
<keyword evidence="6" id="KW-1185">Reference proteome</keyword>
<keyword evidence="3" id="KW-0393">Immunoglobulin domain</keyword>
<evidence type="ECO:0000313" key="5">
    <source>
        <dbReference type="EMBL" id="CAK6441166.1"/>
    </source>
</evidence>
<evidence type="ECO:0000256" key="3">
    <source>
        <dbReference type="ARBA" id="ARBA00023319"/>
    </source>
</evidence>
<dbReference type="Gene3D" id="2.60.40.10">
    <property type="entry name" value="Immunoglobulins"/>
    <property type="match status" value="1"/>
</dbReference>
<dbReference type="EMBL" id="OY882859">
    <property type="protein sequence ID" value="CAK6441166.1"/>
    <property type="molecule type" value="Genomic_DNA"/>
</dbReference>
<dbReference type="PROSITE" id="PS50835">
    <property type="entry name" value="IG_LIKE"/>
    <property type="match status" value="1"/>
</dbReference>
<organism evidence="5 6">
    <name type="scientific">Pipistrellus nathusii</name>
    <name type="common">Nathusius' pipistrelle</name>
    <dbReference type="NCBI Taxonomy" id="59473"/>
    <lineage>
        <taxon>Eukaryota</taxon>
        <taxon>Metazoa</taxon>
        <taxon>Chordata</taxon>
        <taxon>Craniata</taxon>
        <taxon>Vertebrata</taxon>
        <taxon>Euteleostomi</taxon>
        <taxon>Mammalia</taxon>
        <taxon>Eutheria</taxon>
        <taxon>Laurasiatheria</taxon>
        <taxon>Chiroptera</taxon>
        <taxon>Yangochiroptera</taxon>
        <taxon>Vespertilionidae</taxon>
        <taxon>Pipistrellus</taxon>
    </lineage>
</organism>
<comment type="subcellular location">
    <subcellularLocation>
        <location evidence="1">Membrane</location>
    </subcellularLocation>
</comment>
<evidence type="ECO:0000313" key="6">
    <source>
        <dbReference type="Proteomes" id="UP001314169"/>
    </source>
</evidence>
<dbReference type="Proteomes" id="UP001314169">
    <property type="component" value="Chromosome 2"/>
</dbReference>
<evidence type="ECO:0000256" key="1">
    <source>
        <dbReference type="ARBA" id="ARBA00004370"/>
    </source>
</evidence>
<name>A0ABN9ZSE2_PIPNA</name>
<dbReference type="InterPro" id="IPR003599">
    <property type="entry name" value="Ig_sub"/>
</dbReference>
<dbReference type="PANTHER" id="PTHR24100">
    <property type="entry name" value="BUTYROPHILIN"/>
    <property type="match status" value="1"/>
</dbReference>
<feature type="domain" description="Ig-like" evidence="4">
    <location>
        <begin position="33"/>
        <end position="146"/>
    </location>
</feature>
<dbReference type="InterPro" id="IPR013106">
    <property type="entry name" value="Ig_V-set"/>
</dbReference>
<sequence>MESCVRNSGVMETTEPSLSRYFVPMLLLQMIAPSSEHFIVTGLQGPILAPFGGIVELSCQLSPPQNAEHMEIRWFRDRYTQPVYLYNNGKDLHVETISRYVERTELRKEAIREGKVTLRILNVTVDDHGEYHCFFKDGDFDEEAITDVKVTGRDGSL</sequence>
<proteinExistence type="predicted"/>
<gene>
    <name evidence="5" type="ORF">MPIPNATIZW_LOCUS9472</name>
</gene>
<protein>
    <recommendedName>
        <fullName evidence="4">Ig-like domain-containing protein</fullName>
    </recommendedName>
</protein>
<dbReference type="SMART" id="SM00406">
    <property type="entry name" value="IGv"/>
    <property type="match status" value="1"/>
</dbReference>